<feature type="transmembrane region" description="Helical" evidence="1">
    <location>
        <begin position="36"/>
        <end position="54"/>
    </location>
</feature>
<evidence type="ECO:0000256" key="1">
    <source>
        <dbReference type="SAM" id="Phobius"/>
    </source>
</evidence>
<organism evidence="2 3">
    <name type="scientific">Kitasatospora misakiensis</name>
    <dbReference type="NCBI Taxonomy" id="67330"/>
    <lineage>
        <taxon>Bacteria</taxon>
        <taxon>Bacillati</taxon>
        <taxon>Actinomycetota</taxon>
        <taxon>Actinomycetes</taxon>
        <taxon>Kitasatosporales</taxon>
        <taxon>Streptomycetaceae</taxon>
        <taxon>Kitasatospora</taxon>
    </lineage>
</organism>
<sequence length="103" mass="10978">MIDKEICNTTEHVVVEADQRQGRSGRVSLLRTLRQTGLGMVCLAVLSAVLFAFVGPAPGLGVPALALAVVIAVFIFFAASGHKPTCSAKKALILFFGWIEFAF</sequence>
<feature type="transmembrane region" description="Helical" evidence="1">
    <location>
        <begin position="60"/>
        <end position="80"/>
    </location>
</feature>
<dbReference type="RefSeq" id="WP_380226614.1">
    <property type="nucleotide sequence ID" value="NZ_JBHSOF010000022.1"/>
</dbReference>
<comment type="caution">
    <text evidence="2">The sequence shown here is derived from an EMBL/GenBank/DDBJ whole genome shotgun (WGS) entry which is preliminary data.</text>
</comment>
<name>A0ABW0X5B1_9ACTN</name>
<reference evidence="3" key="1">
    <citation type="journal article" date="2019" name="Int. J. Syst. Evol. Microbiol.">
        <title>The Global Catalogue of Microorganisms (GCM) 10K type strain sequencing project: providing services to taxonomists for standard genome sequencing and annotation.</title>
        <authorList>
            <consortium name="The Broad Institute Genomics Platform"/>
            <consortium name="The Broad Institute Genome Sequencing Center for Infectious Disease"/>
            <person name="Wu L."/>
            <person name="Ma J."/>
        </authorList>
    </citation>
    <scope>NUCLEOTIDE SEQUENCE [LARGE SCALE GENOMIC DNA]</scope>
    <source>
        <strain evidence="3">CGMCC 4.1437</strain>
    </source>
</reference>
<dbReference type="EMBL" id="JBHSOF010000022">
    <property type="protein sequence ID" value="MFC5664923.1"/>
    <property type="molecule type" value="Genomic_DNA"/>
</dbReference>
<keyword evidence="1" id="KW-0812">Transmembrane</keyword>
<keyword evidence="3" id="KW-1185">Reference proteome</keyword>
<evidence type="ECO:0000313" key="3">
    <source>
        <dbReference type="Proteomes" id="UP001595975"/>
    </source>
</evidence>
<evidence type="ECO:0000313" key="2">
    <source>
        <dbReference type="EMBL" id="MFC5664923.1"/>
    </source>
</evidence>
<keyword evidence="1" id="KW-1133">Transmembrane helix</keyword>
<gene>
    <name evidence="2" type="ORF">ACFP3U_18275</name>
</gene>
<keyword evidence="1" id="KW-0472">Membrane</keyword>
<protein>
    <recommendedName>
        <fullName evidence="4">Tripartite tricarboxylate transporter TctB family protein</fullName>
    </recommendedName>
</protein>
<proteinExistence type="predicted"/>
<evidence type="ECO:0008006" key="4">
    <source>
        <dbReference type="Google" id="ProtNLM"/>
    </source>
</evidence>
<dbReference type="Proteomes" id="UP001595975">
    <property type="component" value="Unassembled WGS sequence"/>
</dbReference>
<accession>A0ABW0X5B1</accession>